<dbReference type="OrthoDB" id="2130169at2759"/>
<feature type="domain" description="NAD-dependent epimerase/dehydratase" evidence="1">
    <location>
        <begin position="4"/>
        <end position="239"/>
    </location>
</feature>
<evidence type="ECO:0000313" key="3">
    <source>
        <dbReference type="Proteomes" id="UP000325780"/>
    </source>
</evidence>
<dbReference type="GO" id="GO:0004029">
    <property type="term" value="F:aldehyde dehydrogenase (NAD+) activity"/>
    <property type="evidence" value="ECO:0007669"/>
    <property type="project" value="TreeGrafter"/>
</dbReference>
<dbReference type="InterPro" id="IPR001509">
    <property type="entry name" value="Epimerase_deHydtase"/>
</dbReference>
<dbReference type="InterPro" id="IPR036291">
    <property type="entry name" value="NAD(P)-bd_dom_sf"/>
</dbReference>
<sequence>MTRIFLTGASGYIGGNVLHLLLEKHPEYEVSVLVRDAAKGAKIAEVYPRVRVVQGELDSLAVVEEEARRADVVVHAAASNHIESAEAVFRGLSDPTREKTGYWIQVSGATLLSAPEIEKGVFGEPSEKIYGDIDNEEDIKSIIRQYSAKRVVDSFILNSPSSPKTAVVVPPIIYGQGQGPIKQRSVQIPELARITLQHKTGYQVGRGLSVWSNVHIADISSIFVALVEKAAAGDDGPYWNENGIYLAENGAISFGDISRRVAEEATKLGLSSTDVKEVDHAEADELSPHAGILLGTNARAKAQRARKVLGWTPTGGSLQEEIAETVRIEAVALGLLSKSTL</sequence>
<reference evidence="2 3" key="1">
    <citation type="submission" date="2019-04" db="EMBL/GenBank/DDBJ databases">
        <title>Friends and foes A comparative genomics study of 23 Aspergillus species from section Flavi.</title>
        <authorList>
            <consortium name="DOE Joint Genome Institute"/>
            <person name="Kjaerbolling I."/>
            <person name="Vesth T."/>
            <person name="Frisvad J.C."/>
            <person name="Nybo J.L."/>
            <person name="Theobald S."/>
            <person name="Kildgaard S."/>
            <person name="Isbrandt T."/>
            <person name="Kuo A."/>
            <person name="Sato A."/>
            <person name="Lyhne E.K."/>
            <person name="Kogle M.E."/>
            <person name="Wiebenga A."/>
            <person name="Kun R.S."/>
            <person name="Lubbers R.J."/>
            <person name="Makela M.R."/>
            <person name="Barry K."/>
            <person name="Chovatia M."/>
            <person name="Clum A."/>
            <person name="Daum C."/>
            <person name="Haridas S."/>
            <person name="He G."/>
            <person name="LaButti K."/>
            <person name="Lipzen A."/>
            <person name="Mondo S."/>
            <person name="Riley R."/>
            <person name="Salamov A."/>
            <person name="Simmons B.A."/>
            <person name="Magnuson J.K."/>
            <person name="Henrissat B."/>
            <person name="Mortensen U.H."/>
            <person name="Larsen T.O."/>
            <person name="Devries R.P."/>
            <person name="Grigoriev I.V."/>
            <person name="Machida M."/>
            <person name="Baker S.E."/>
            <person name="Andersen M.R."/>
        </authorList>
    </citation>
    <scope>NUCLEOTIDE SEQUENCE [LARGE SCALE GENOMIC DNA]</scope>
    <source>
        <strain evidence="2 3">IBT 18842</strain>
    </source>
</reference>
<dbReference type="GO" id="GO:0005737">
    <property type="term" value="C:cytoplasm"/>
    <property type="evidence" value="ECO:0007669"/>
    <property type="project" value="TreeGrafter"/>
</dbReference>
<dbReference type="InterPro" id="IPR051783">
    <property type="entry name" value="NAD(P)-dependent_oxidoreduct"/>
</dbReference>
<gene>
    <name evidence="2" type="ORF">BDV25DRAFT_143342</name>
</gene>
<evidence type="ECO:0000313" key="2">
    <source>
        <dbReference type="EMBL" id="KAE8146809.1"/>
    </source>
</evidence>
<dbReference type="SUPFAM" id="SSF51735">
    <property type="entry name" value="NAD(P)-binding Rossmann-fold domains"/>
    <property type="match status" value="1"/>
</dbReference>
<protein>
    <recommendedName>
        <fullName evidence="1">NAD-dependent epimerase/dehydratase domain-containing protein</fullName>
    </recommendedName>
</protein>
<dbReference type="Pfam" id="PF01370">
    <property type="entry name" value="Epimerase"/>
    <property type="match status" value="1"/>
</dbReference>
<evidence type="ECO:0000259" key="1">
    <source>
        <dbReference type="Pfam" id="PF01370"/>
    </source>
</evidence>
<dbReference type="Proteomes" id="UP000325780">
    <property type="component" value="Unassembled WGS sequence"/>
</dbReference>
<name>A0A5N6TL22_ASPAV</name>
<keyword evidence="3" id="KW-1185">Reference proteome</keyword>
<organism evidence="2 3">
    <name type="scientific">Aspergillus avenaceus</name>
    <dbReference type="NCBI Taxonomy" id="36643"/>
    <lineage>
        <taxon>Eukaryota</taxon>
        <taxon>Fungi</taxon>
        <taxon>Dikarya</taxon>
        <taxon>Ascomycota</taxon>
        <taxon>Pezizomycotina</taxon>
        <taxon>Eurotiomycetes</taxon>
        <taxon>Eurotiomycetidae</taxon>
        <taxon>Eurotiales</taxon>
        <taxon>Aspergillaceae</taxon>
        <taxon>Aspergillus</taxon>
        <taxon>Aspergillus subgen. Circumdati</taxon>
    </lineage>
</organism>
<proteinExistence type="predicted"/>
<dbReference type="PANTHER" id="PTHR48079">
    <property type="entry name" value="PROTEIN YEEZ"/>
    <property type="match status" value="1"/>
</dbReference>
<dbReference type="PANTHER" id="PTHR48079:SF8">
    <property type="entry name" value="NAD(P)-BINDING DOMAIN-CONTAINING PROTEIN"/>
    <property type="match status" value="1"/>
</dbReference>
<dbReference type="EMBL" id="ML742241">
    <property type="protein sequence ID" value="KAE8146809.1"/>
    <property type="molecule type" value="Genomic_DNA"/>
</dbReference>
<dbReference type="AlphaFoldDB" id="A0A5N6TL22"/>
<dbReference type="Gene3D" id="3.40.50.720">
    <property type="entry name" value="NAD(P)-binding Rossmann-like Domain"/>
    <property type="match status" value="1"/>
</dbReference>
<accession>A0A5N6TL22</accession>